<evidence type="ECO:0000313" key="1">
    <source>
        <dbReference type="EMBL" id="QQZ48817.1"/>
    </source>
</evidence>
<reference evidence="1" key="1">
    <citation type="submission" date="2021-01" db="EMBL/GenBank/DDBJ databases">
        <title>Genome sequence of Phenylobacterium sp. 20VBR1 isolated from a valley glaceir, Ny-Alesund, Svalbard.</title>
        <authorList>
            <person name="Thomas F.A."/>
            <person name="Krishnan K.P."/>
            <person name="Sinha R.K."/>
        </authorList>
    </citation>
    <scope>NUCLEOTIDE SEQUENCE</scope>
    <source>
        <strain evidence="1">20VBR1</strain>
    </source>
</reference>
<name>A0A974P0V6_9CAUL</name>
<proteinExistence type="predicted"/>
<dbReference type="EMBL" id="CP068570">
    <property type="protein sequence ID" value="QQZ48817.1"/>
    <property type="molecule type" value="Genomic_DNA"/>
</dbReference>
<accession>A0A974P0V6</accession>
<protein>
    <submittedName>
        <fullName evidence="1">Uncharacterized protein</fullName>
    </submittedName>
</protein>
<sequence>MPAGMNWLLEHIPNYDKWYRFFLFWMVTDGLLDGCGPILPGRATRRPCPRPTRCSGPWSPRPCGCRPRGGRTWWTR</sequence>
<organism evidence="1">
    <name type="scientific">Phenylobacterium glaciei</name>
    <dbReference type="NCBI Taxonomy" id="2803784"/>
    <lineage>
        <taxon>Bacteria</taxon>
        <taxon>Pseudomonadati</taxon>
        <taxon>Pseudomonadota</taxon>
        <taxon>Alphaproteobacteria</taxon>
        <taxon>Caulobacterales</taxon>
        <taxon>Caulobacteraceae</taxon>
        <taxon>Phenylobacterium</taxon>
    </lineage>
</organism>
<dbReference type="AlphaFoldDB" id="A0A974P0V6"/>
<gene>
    <name evidence="1" type="ORF">JKL49_15745</name>
</gene>